<dbReference type="AlphaFoldDB" id="A0ABD3FLV9"/>
<gene>
    <name evidence="2" type="ORF">V7S43_007797</name>
</gene>
<keyword evidence="3" id="KW-1185">Reference proteome</keyword>
<evidence type="ECO:0000256" key="1">
    <source>
        <dbReference type="SAM" id="Phobius"/>
    </source>
</evidence>
<comment type="caution">
    <text evidence="2">The sequence shown here is derived from an EMBL/GenBank/DDBJ whole genome shotgun (WGS) entry which is preliminary data.</text>
</comment>
<proteinExistence type="predicted"/>
<accession>A0ABD3FLV9</accession>
<keyword evidence="1" id="KW-1133">Transmembrane helix</keyword>
<feature type="transmembrane region" description="Helical" evidence="1">
    <location>
        <begin position="102"/>
        <end position="119"/>
    </location>
</feature>
<dbReference type="Proteomes" id="UP001632037">
    <property type="component" value="Unassembled WGS sequence"/>
</dbReference>
<evidence type="ECO:0000313" key="2">
    <source>
        <dbReference type="EMBL" id="KAL3666847.1"/>
    </source>
</evidence>
<keyword evidence="1" id="KW-0472">Membrane</keyword>
<evidence type="ECO:0000313" key="3">
    <source>
        <dbReference type="Proteomes" id="UP001632037"/>
    </source>
</evidence>
<evidence type="ECO:0008006" key="4">
    <source>
        <dbReference type="Google" id="ProtNLM"/>
    </source>
</evidence>
<organism evidence="2 3">
    <name type="scientific">Phytophthora oleae</name>
    <dbReference type="NCBI Taxonomy" id="2107226"/>
    <lineage>
        <taxon>Eukaryota</taxon>
        <taxon>Sar</taxon>
        <taxon>Stramenopiles</taxon>
        <taxon>Oomycota</taxon>
        <taxon>Peronosporomycetes</taxon>
        <taxon>Peronosporales</taxon>
        <taxon>Peronosporaceae</taxon>
        <taxon>Phytophthora</taxon>
    </lineage>
</organism>
<name>A0ABD3FLV9_9STRA</name>
<feature type="transmembrane region" description="Helical" evidence="1">
    <location>
        <begin position="65"/>
        <end position="90"/>
    </location>
</feature>
<reference evidence="2 3" key="1">
    <citation type="submission" date="2024-09" db="EMBL/GenBank/DDBJ databases">
        <title>Genome sequencing and assembly of Phytophthora oleae, isolate VK10A, causative agent of rot of olive drupes.</title>
        <authorList>
            <person name="Conti Taguali S."/>
            <person name="Riolo M."/>
            <person name="La Spada F."/>
            <person name="Cacciola S.O."/>
            <person name="Dionisio G."/>
        </authorList>
    </citation>
    <scope>NUCLEOTIDE SEQUENCE [LARGE SCALE GENOMIC DNA]</scope>
    <source>
        <strain evidence="2 3">VK10A</strain>
    </source>
</reference>
<protein>
    <recommendedName>
        <fullName evidence="4">P-type ATPase C-terminal domain-containing protein</fullName>
    </recommendedName>
</protein>
<dbReference type="EMBL" id="JBIMZQ010000015">
    <property type="protein sequence ID" value="KAL3666847.1"/>
    <property type="molecule type" value="Genomic_DNA"/>
</dbReference>
<keyword evidence="1" id="KW-0812">Transmembrane</keyword>
<sequence length="162" mass="18502">MESPSPKSHPLQWFARLEEGWNAIQVGRQGSYSVERLKSFDHYLTVVLLECMPLRSPSDGWAANWVFWIHLTLMSFVMVFAGTSQVVTLVPDMNPTFIRRQLVVWLATILYVGGFLVAASSLSVFPIPLQLYIGGFFMRRFFCDHIRSRSASVQQYGLLQIP</sequence>